<dbReference type="SUPFAM" id="SSF51182">
    <property type="entry name" value="RmlC-like cupins"/>
    <property type="match status" value="1"/>
</dbReference>
<dbReference type="GO" id="GO:0019805">
    <property type="term" value="P:quinolinate biosynthetic process"/>
    <property type="evidence" value="ECO:0007669"/>
    <property type="project" value="UniProtKB-UniRule"/>
</dbReference>
<dbReference type="EC" id="1.13.11.6" evidence="9"/>
<dbReference type="PANTHER" id="PTHR15497:SF1">
    <property type="entry name" value="3-HYDROXYANTHRANILATE 3,4-DIOXYGENASE"/>
    <property type="match status" value="1"/>
</dbReference>
<dbReference type="InterPro" id="IPR011051">
    <property type="entry name" value="RmlC_Cupin_sf"/>
</dbReference>
<feature type="binding site" evidence="9">
    <location>
        <position position="101"/>
    </location>
    <ligand>
        <name>Fe cation</name>
        <dbReference type="ChEBI" id="CHEBI:24875"/>
        <note>catalytic</note>
    </ligand>
</feature>
<feature type="region of interest" description="Disordered" evidence="10">
    <location>
        <begin position="23"/>
        <end position="43"/>
    </location>
</feature>
<comment type="catalytic activity">
    <reaction evidence="9">
        <text>3-hydroxyanthranilate + O2 = (2Z,4Z)-2-amino-3-carboxymuconate 6-semialdehyde</text>
        <dbReference type="Rhea" id="RHEA:17953"/>
        <dbReference type="ChEBI" id="CHEBI:15379"/>
        <dbReference type="ChEBI" id="CHEBI:36559"/>
        <dbReference type="ChEBI" id="CHEBI:77612"/>
        <dbReference type="EC" id="1.13.11.6"/>
    </reaction>
</comment>
<dbReference type="CTD" id="9823078"/>
<evidence type="ECO:0000256" key="7">
    <source>
        <dbReference type="ARBA" id="ARBA00023002"/>
    </source>
</evidence>
<comment type="pathway">
    <text evidence="9">Cofactor biosynthesis; NAD(+) biosynthesis; quinolinate from L-kynurenine: step 3/3.</text>
</comment>
<dbReference type="NCBIfam" id="TIGR03037">
    <property type="entry name" value="anthran_nbaC"/>
    <property type="match status" value="1"/>
</dbReference>
<dbReference type="CDD" id="cd06123">
    <property type="entry name" value="cupin_HAO"/>
    <property type="match status" value="1"/>
</dbReference>
<dbReference type="GO" id="GO:0043420">
    <property type="term" value="P:anthranilate metabolic process"/>
    <property type="evidence" value="ECO:0007669"/>
    <property type="project" value="UniProtKB-UniRule"/>
</dbReference>
<evidence type="ECO:0000256" key="2">
    <source>
        <dbReference type="ARBA" id="ARBA00002752"/>
    </source>
</evidence>
<evidence type="ECO:0000256" key="1">
    <source>
        <dbReference type="ARBA" id="ARBA00001954"/>
    </source>
</evidence>
<keyword evidence="7 9" id="KW-0560">Oxidoreductase</keyword>
<feature type="binding site" evidence="9">
    <location>
        <position position="149"/>
    </location>
    <ligand>
        <name>substrate</name>
    </ligand>
</feature>
<keyword evidence="4 9" id="KW-0662">Pyridine nucleotide biosynthesis</keyword>
<comment type="caution">
    <text evidence="11">The sequence shown here is derived from an EMBL/GenBank/DDBJ whole genome shotgun (WGS) entry which is preliminary data.</text>
</comment>
<organism evidence="11 12">
    <name type="scientific">Caenorhabditis remanei</name>
    <name type="common">Caenorhabditis vulgaris</name>
    <dbReference type="NCBI Taxonomy" id="31234"/>
    <lineage>
        <taxon>Eukaryota</taxon>
        <taxon>Metazoa</taxon>
        <taxon>Ecdysozoa</taxon>
        <taxon>Nematoda</taxon>
        <taxon>Chromadorea</taxon>
        <taxon>Rhabditida</taxon>
        <taxon>Rhabditina</taxon>
        <taxon>Rhabditomorpha</taxon>
        <taxon>Rhabditoidea</taxon>
        <taxon>Rhabditidae</taxon>
        <taxon>Peloderinae</taxon>
        <taxon>Caenorhabditis</taxon>
    </lineage>
</organism>
<gene>
    <name evidence="11" type="ORF">GCK72_017104</name>
</gene>
<feature type="binding site" evidence="9">
    <location>
        <position position="145"/>
    </location>
    <ligand>
        <name>Fe cation</name>
        <dbReference type="ChEBI" id="CHEBI:24875"/>
        <note>catalytic</note>
    </ligand>
</feature>
<dbReference type="FunFam" id="2.60.120.10:FF:000258">
    <property type="entry name" value="3-hydroxyanthranilate 3,4-dioxygenase"/>
    <property type="match status" value="1"/>
</dbReference>
<evidence type="ECO:0000256" key="9">
    <source>
        <dbReference type="HAMAP-Rule" id="MF_03019"/>
    </source>
</evidence>
<dbReference type="GeneID" id="9823078"/>
<evidence type="ECO:0000256" key="4">
    <source>
        <dbReference type="ARBA" id="ARBA00022642"/>
    </source>
</evidence>
<dbReference type="Proteomes" id="UP000483820">
    <property type="component" value="Chromosome V"/>
</dbReference>
<comment type="similarity">
    <text evidence="9">Belongs to the 3-HAO family.</text>
</comment>
<feature type="region of interest" description="Domain B" evidence="9">
    <location>
        <begin position="220"/>
        <end position="333"/>
    </location>
</feature>
<dbReference type="HAMAP" id="MF_00825">
    <property type="entry name" value="3_HAO"/>
    <property type="match status" value="1"/>
</dbReference>
<dbReference type="AlphaFoldDB" id="A0A6A5G6Y9"/>
<dbReference type="PANTHER" id="PTHR15497">
    <property type="entry name" value="3-HYDROXYANTHRANILATE 3,4-DIOXYGENASE"/>
    <property type="match status" value="1"/>
</dbReference>
<dbReference type="GO" id="GO:0000334">
    <property type="term" value="F:3-hydroxyanthranilate 3,4-dioxygenase activity"/>
    <property type="evidence" value="ECO:0007669"/>
    <property type="project" value="UniProtKB-UniRule"/>
</dbReference>
<keyword evidence="8 9" id="KW-0408">Iron</keyword>
<dbReference type="KEGG" id="crq:GCK72_017104"/>
<name>A0A6A5G6Y9_CAERE</name>
<dbReference type="RefSeq" id="XP_003093722.2">
    <property type="nucleotide sequence ID" value="XM_003093674.2"/>
</dbReference>
<feature type="region of interest" description="Domain A (catalytic)" evidence="9">
    <location>
        <begin position="1"/>
        <end position="220"/>
    </location>
</feature>
<protein>
    <recommendedName>
        <fullName evidence="9">3-hydroxyanthranilate 3,4-dioxygenase</fullName>
        <ecNumber evidence="9">1.13.11.6</ecNumber>
    </recommendedName>
    <alternativeName>
        <fullName evidence="9">3-hydroxyanthranilate oxygenase</fullName>
        <shortName evidence="9">3-HAO</shortName>
    </alternativeName>
    <alternativeName>
        <fullName evidence="9">3-hydroxyanthranilic acid dioxygenase</fullName>
        <shortName evidence="9">HAD</shortName>
    </alternativeName>
</protein>
<comment type="function">
    <text evidence="2 9">Catalyzes the oxidative ring opening of 3-hydroxyanthranilate to 2-amino-3-carboxymuconate semialdehyde, which spontaneously cyclizes to quinolinate.</text>
</comment>
<dbReference type="GO" id="GO:0008198">
    <property type="term" value="F:ferrous iron binding"/>
    <property type="evidence" value="ECO:0007669"/>
    <property type="project" value="UniProtKB-UniRule"/>
</dbReference>
<comment type="subcellular location">
    <subcellularLocation>
        <location evidence="9">Cytoplasm</location>
    </subcellularLocation>
</comment>
<evidence type="ECO:0000256" key="3">
    <source>
        <dbReference type="ARBA" id="ARBA00022490"/>
    </source>
</evidence>
<dbReference type="Gene3D" id="2.60.120.10">
    <property type="entry name" value="Jelly Rolls"/>
    <property type="match status" value="1"/>
</dbReference>
<evidence type="ECO:0000256" key="10">
    <source>
        <dbReference type="SAM" id="MobiDB-lite"/>
    </source>
</evidence>
<dbReference type="UniPathway" id="UPA00253">
    <property type="reaction ID" value="UER00330"/>
</dbReference>
<feature type="binding site" evidence="9">
    <location>
        <position position="107"/>
    </location>
    <ligand>
        <name>Fe cation</name>
        <dbReference type="ChEBI" id="CHEBI:24875"/>
        <note>catalytic</note>
    </ligand>
</feature>
<evidence type="ECO:0000313" key="11">
    <source>
        <dbReference type="EMBL" id="KAF1750553.1"/>
    </source>
</evidence>
<dbReference type="GO" id="GO:0006569">
    <property type="term" value="P:L-tryptophan catabolic process"/>
    <property type="evidence" value="ECO:0007669"/>
    <property type="project" value="UniProtKB-UniRule"/>
</dbReference>
<comment type="cofactor">
    <cofactor evidence="1 9">
        <name>Fe(2+)</name>
        <dbReference type="ChEBI" id="CHEBI:29033"/>
    </cofactor>
</comment>
<evidence type="ECO:0000256" key="6">
    <source>
        <dbReference type="ARBA" id="ARBA00022964"/>
    </source>
</evidence>
<keyword evidence="6 9" id="KW-0223">Dioxygenase</keyword>
<dbReference type="InterPro" id="IPR014710">
    <property type="entry name" value="RmlC-like_jellyroll"/>
</dbReference>
<evidence type="ECO:0000256" key="5">
    <source>
        <dbReference type="ARBA" id="ARBA00022723"/>
    </source>
</evidence>
<accession>A0A6A5G6Y9</accession>
<evidence type="ECO:0000313" key="12">
    <source>
        <dbReference type="Proteomes" id="UP000483820"/>
    </source>
</evidence>
<dbReference type="GO" id="GO:0005737">
    <property type="term" value="C:cytoplasm"/>
    <property type="evidence" value="ECO:0007669"/>
    <property type="project" value="UniProtKB-SubCell"/>
</dbReference>
<feature type="binding site" evidence="9">
    <location>
        <position position="159"/>
    </location>
    <ligand>
        <name>substrate</name>
    </ligand>
</feature>
<feature type="binding site" evidence="9">
    <location>
        <position position="107"/>
    </location>
    <ligand>
        <name>substrate</name>
    </ligand>
</feature>
<reference evidence="11 12" key="1">
    <citation type="submission" date="2019-12" db="EMBL/GenBank/DDBJ databases">
        <title>Chromosome-level assembly of the Caenorhabditis remanei genome.</title>
        <authorList>
            <person name="Teterina A.A."/>
            <person name="Willis J.H."/>
            <person name="Phillips P.C."/>
        </authorList>
    </citation>
    <scope>NUCLEOTIDE SEQUENCE [LARGE SCALE GENOMIC DNA]</scope>
    <source>
        <strain evidence="11 12">PX506</strain>
        <tissue evidence="11">Whole organism</tissue>
    </source>
</reference>
<feature type="compositionally biased region" description="Basic and acidic residues" evidence="10">
    <location>
        <begin position="26"/>
        <end position="35"/>
    </location>
</feature>
<feature type="binding site" evidence="9">
    <location>
        <position position="97"/>
    </location>
    <ligand>
        <name>O2</name>
        <dbReference type="ChEBI" id="CHEBI:15379"/>
    </ligand>
</feature>
<dbReference type="EMBL" id="WUAV01000005">
    <property type="protein sequence ID" value="KAF1750553.1"/>
    <property type="molecule type" value="Genomic_DNA"/>
</dbReference>
<dbReference type="GO" id="GO:0034354">
    <property type="term" value="P:'de novo' NAD+ biosynthetic process from L-tryptophan"/>
    <property type="evidence" value="ECO:0007669"/>
    <property type="project" value="UniProtKB-UniRule"/>
</dbReference>
<evidence type="ECO:0000256" key="8">
    <source>
        <dbReference type="ARBA" id="ARBA00023004"/>
    </source>
</evidence>
<dbReference type="Pfam" id="PF06052">
    <property type="entry name" value="3-HAO"/>
    <property type="match status" value="1"/>
</dbReference>
<keyword evidence="5 9" id="KW-0479">Metal-binding</keyword>
<sequence>MSCFTSTKLFVSHQEQLVRTTSFVSSEEHQKKIPEAPEAPKPLSVDQTVDHKMAGVTAVEIPQWIQDNQGDFVPPVCNKCMFSDQLKVFYVGGPNQRKDFHLEEGEEFFFQRKGDMVLKVIEKGQVRDLVIKQGEMFMLPARVEHSPQRFANSIGLVVERERKNTEFDCVRFLVGSSNVTLFERWFFLTDVVKDLPPLIKEFYNSNEFKTGKPGKGTFACNAPYEARWTDLPVPINRKEFIYDHISEVKNGPVKIYGAPEYKTEVMLLGEGSYDLEAGAVELLIWLQENTFAVVEESGFTYALKSETMVRIKPNTKCLLNVKGGFAITIRMPG</sequence>
<dbReference type="InterPro" id="IPR010329">
    <property type="entry name" value="3hydroanth_dOase"/>
</dbReference>
<proteinExistence type="inferred from homology"/>
<keyword evidence="3 9" id="KW-0963">Cytoplasm</keyword>
<comment type="caution">
    <text evidence="9">Lacks conserved residue(s) required for the propagation of feature annotation.</text>
</comment>